<organism evidence="2 3">
    <name type="scientific">Riccia sorocarpa</name>
    <dbReference type="NCBI Taxonomy" id="122646"/>
    <lineage>
        <taxon>Eukaryota</taxon>
        <taxon>Viridiplantae</taxon>
        <taxon>Streptophyta</taxon>
        <taxon>Embryophyta</taxon>
        <taxon>Marchantiophyta</taxon>
        <taxon>Marchantiopsida</taxon>
        <taxon>Marchantiidae</taxon>
        <taxon>Marchantiales</taxon>
        <taxon>Ricciaceae</taxon>
        <taxon>Riccia</taxon>
    </lineage>
</organism>
<sequence length="194" mass="22428">MADSTSFAGAIFEVTFDMGEERKAEIPLSPEPTIIRDFATVANALLAPYTRQDISDYFPSFDPKSQAFLFKVQAYVVQKIRENIIADFRLVCKEHQILEGLELLSDWDFICDLEASSRIHPEKIAKEAALKRKLQEGEEMRRRLEQRKEEIRAREAQLVLLRRDAEKAENHASAVSIRVQNIMEDNRKLMMDEP</sequence>
<reference evidence="2 3" key="1">
    <citation type="submission" date="2024-09" db="EMBL/GenBank/DDBJ databases">
        <title>Chromosome-scale assembly of Riccia sorocarpa.</title>
        <authorList>
            <person name="Paukszto L."/>
        </authorList>
    </citation>
    <scope>NUCLEOTIDE SEQUENCE [LARGE SCALE GENOMIC DNA]</scope>
    <source>
        <strain evidence="2">LP-2024</strain>
        <tissue evidence="2">Aerial parts of the thallus</tissue>
    </source>
</reference>
<comment type="caution">
    <text evidence="2">The sequence shown here is derived from an EMBL/GenBank/DDBJ whole genome shotgun (WGS) entry which is preliminary data.</text>
</comment>
<keyword evidence="1" id="KW-0175">Coiled coil</keyword>
<feature type="coiled-coil region" evidence="1">
    <location>
        <begin position="127"/>
        <end position="171"/>
    </location>
</feature>
<name>A0ABD3IDN7_9MARC</name>
<evidence type="ECO:0000256" key="1">
    <source>
        <dbReference type="SAM" id="Coils"/>
    </source>
</evidence>
<dbReference type="Proteomes" id="UP001633002">
    <property type="component" value="Unassembled WGS sequence"/>
</dbReference>
<dbReference type="AlphaFoldDB" id="A0ABD3IDN7"/>
<accession>A0ABD3IDN7</accession>
<gene>
    <name evidence="2" type="ORF">R1sor_018671</name>
</gene>
<evidence type="ECO:0000313" key="2">
    <source>
        <dbReference type="EMBL" id="KAL3700649.1"/>
    </source>
</evidence>
<evidence type="ECO:0000313" key="3">
    <source>
        <dbReference type="Proteomes" id="UP001633002"/>
    </source>
</evidence>
<proteinExistence type="predicted"/>
<dbReference type="EMBL" id="JBJQOH010000001">
    <property type="protein sequence ID" value="KAL3700649.1"/>
    <property type="molecule type" value="Genomic_DNA"/>
</dbReference>
<protein>
    <submittedName>
        <fullName evidence="2">Uncharacterized protein</fullName>
    </submittedName>
</protein>
<keyword evidence="3" id="KW-1185">Reference proteome</keyword>